<dbReference type="Gene3D" id="3.40.50.720">
    <property type="entry name" value="NAD(P)-binding Rossmann-like Domain"/>
    <property type="match status" value="1"/>
</dbReference>
<dbReference type="SUPFAM" id="SSF51735">
    <property type="entry name" value="NAD(P)-binding Rossmann-fold domains"/>
    <property type="match status" value="1"/>
</dbReference>
<dbReference type="GO" id="GO:0016616">
    <property type="term" value="F:oxidoreductase activity, acting on the CH-OH group of donors, NAD or NADP as acceptor"/>
    <property type="evidence" value="ECO:0007669"/>
    <property type="project" value="InterPro"/>
</dbReference>
<feature type="non-terminal residue" evidence="2">
    <location>
        <position position="71"/>
    </location>
</feature>
<dbReference type="PRINTS" id="PR00086">
    <property type="entry name" value="LLDHDRGNASE"/>
</dbReference>
<dbReference type="InterPro" id="IPR001236">
    <property type="entry name" value="Lactate/malate_DH_N"/>
</dbReference>
<dbReference type="InterPro" id="IPR001557">
    <property type="entry name" value="L-lactate/malate_DH"/>
</dbReference>
<accession>A0A382PXG9</accession>
<proteinExistence type="predicted"/>
<feature type="domain" description="Lactate/malate dehydrogenase N-terminal" evidence="1">
    <location>
        <begin position="4"/>
        <end position="69"/>
    </location>
</feature>
<dbReference type="EMBL" id="UINC01109748">
    <property type="protein sequence ID" value="SVC76772.1"/>
    <property type="molecule type" value="Genomic_DNA"/>
</dbReference>
<dbReference type="InterPro" id="IPR036291">
    <property type="entry name" value="NAD(P)-bd_dom_sf"/>
</dbReference>
<dbReference type="AlphaFoldDB" id="A0A382PXG9"/>
<dbReference type="GO" id="GO:0019752">
    <property type="term" value="P:carboxylic acid metabolic process"/>
    <property type="evidence" value="ECO:0007669"/>
    <property type="project" value="InterPro"/>
</dbReference>
<feature type="non-terminal residue" evidence="2">
    <location>
        <position position="1"/>
    </location>
</feature>
<sequence length="71" mass="7377">VRKKVSVIGSGFVGATVGHILIAKELADVVMLDIESLQHKTQGKALDLAESTPVDGADVRVIGTSNYDATA</sequence>
<evidence type="ECO:0000259" key="1">
    <source>
        <dbReference type="Pfam" id="PF00056"/>
    </source>
</evidence>
<evidence type="ECO:0000313" key="2">
    <source>
        <dbReference type="EMBL" id="SVC76772.1"/>
    </source>
</evidence>
<name>A0A382PXG9_9ZZZZ</name>
<organism evidence="2">
    <name type="scientific">marine metagenome</name>
    <dbReference type="NCBI Taxonomy" id="408172"/>
    <lineage>
        <taxon>unclassified sequences</taxon>
        <taxon>metagenomes</taxon>
        <taxon>ecological metagenomes</taxon>
    </lineage>
</organism>
<dbReference type="Pfam" id="PF00056">
    <property type="entry name" value="Ldh_1_N"/>
    <property type="match status" value="1"/>
</dbReference>
<protein>
    <recommendedName>
        <fullName evidence="1">Lactate/malate dehydrogenase N-terminal domain-containing protein</fullName>
    </recommendedName>
</protein>
<gene>
    <name evidence="2" type="ORF">METZ01_LOCUS329626</name>
</gene>
<reference evidence="2" key="1">
    <citation type="submission" date="2018-05" db="EMBL/GenBank/DDBJ databases">
        <authorList>
            <person name="Lanie J.A."/>
            <person name="Ng W.-L."/>
            <person name="Kazmierczak K.M."/>
            <person name="Andrzejewski T.M."/>
            <person name="Davidsen T.M."/>
            <person name="Wayne K.J."/>
            <person name="Tettelin H."/>
            <person name="Glass J.I."/>
            <person name="Rusch D."/>
            <person name="Podicherti R."/>
            <person name="Tsui H.-C.T."/>
            <person name="Winkler M.E."/>
        </authorList>
    </citation>
    <scope>NUCLEOTIDE SEQUENCE</scope>
</reference>